<feature type="DNA-binding region" description="H-T-H motif" evidence="4">
    <location>
        <begin position="41"/>
        <end position="60"/>
    </location>
</feature>
<evidence type="ECO:0000256" key="4">
    <source>
        <dbReference type="PROSITE-ProRule" id="PRU00335"/>
    </source>
</evidence>
<evidence type="ECO:0000256" key="1">
    <source>
        <dbReference type="ARBA" id="ARBA00023015"/>
    </source>
</evidence>
<accession>A0ABP9AV30</accession>
<dbReference type="RefSeq" id="WP_345617291.1">
    <property type="nucleotide sequence ID" value="NZ_BAABIG010000007.1"/>
</dbReference>
<proteinExistence type="predicted"/>
<evidence type="ECO:0000313" key="6">
    <source>
        <dbReference type="EMBL" id="GAA4785494.1"/>
    </source>
</evidence>
<evidence type="ECO:0000313" key="7">
    <source>
        <dbReference type="Proteomes" id="UP001501265"/>
    </source>
</evidence>
<organism evidence="6 7">
    <name type="scientific">Streptomyces ziwulingensis</name>
    <dbReference type="NCBI Taxonomy" id="1045501"/>
    <lineage>
        <taxon>Bacteria</taxon>
        <taxon>Bacillati</taxon>
        <taxon>Actinomycetota</taxon>
        <taxon>Actinomycetes</taxon>
        <taxon>Kitasatosporales</taxon>
        <taxon>Streptomycetaceae</taxon>
        <taxon>Streptomyces</taxon>
    </lineage>
</organism>
<dbReference type="Pfam" id="PF00440">
    <property type="entry name" value="TetR_N"/>
    <property type="match status" value="1"/>
</dbReference>
<feature type="domain" description="HTH tetR-type" evidence="5">
    <location>
        <begin position="18"/>
        <end position="78"/>
    </location>
</feature>
<dbReference type="SUPFAM" id="SSF48498">
    <property type="entry name" value="Tetracyclin repressor-like, C-terminal domain"/>
    <property type="match status" value="1"/>
</dbReference>
<dbReference type="PROSITE" id="PS50977">
    <property type="entry name" value="HTH_TETR_2"/>
    <property type="match status" value="1"/>
</dbReference>
<keyword evidence="3" id="KW-0804">Transcription</keyword>
<dbReference type="Proteomes" id="UP001501265">
    <property type="component" value="Unassembled WGS sequence"/>
</dbReference>
<evidence type="ECO:0000256" key="3">
    <source>
        <dbReference type="ARBA" id="ARBA00023163"/>
    </source>
</evidence>
<dbReference type="InterPro" id="IPR050109">
    <property type="entry name" value="HTH-type_TetR-like_transc_reg"/>
</dbReference>
<dbReference type="Gene3D" id="1.10.10.60">
    <property type="entry name" value="Homeodomain-like"/>
    <property type="match status" value="1"/>
</dbReference>
<evidence type="ECO:0000256" key="2">
    <source>
        <dbReference type="ARBA" id="ARBA00023125"/>
    </source>
</evidence>
<name>A0ABP9AV30_9ACTN</name>
<keyword evidence="1" id="KW-0805">Transcription regulation</keyword>
<dbReference type="EMBL" id="BAABIG010000007">
    <property type="protein sequence ID" value="GAA4785494.1"/>
    <property type="molecule type" value="Genomic_DNA"/>
</dbReference>
<dbReference type="InterPro" id="IPR009057">
    <property type="entry name" value="Homeodomain-like_sf"/>
</dbReference>
<gene>
    <name evidence="6" type="ORF">GCM10023220_06480</name>
</gene>
<keyword evidence="2 4" id="KW-0238">DNA-binding</keyword>
<evidence type="ECO:0000259" key="5">
    <source>
        <dbReference type="PROSITE" id="PS50977"/>
    </source>
</evidence>
<dbReference type="PRINTS" id="PR00455">
    <property type="entry name" value="HTHTETR"/>
</dbReference>
<reference evidence="7" key="1">
    <citation type="journal article" date="2019" name="Int. J. Syst. Evol. Microbiol.">
        <title>The Global Catalogue of Microorganisms (GCM) 10K type strain sequencing project: providing services to taxonomists for standard genome sequencing and annotation.</title>
        <authorList>
            <consortium name="The Broad Institute Genomics Platform"/>
            <consortium name="The Broad Institute Genome Sequencing Center for Infectious Disease"/>
            <person name="Wu L."/>
            <person name="Ma J."/>
        </authorList>
    </citation>
    <scope>NUCLEOTIDE SEQUENCE [LARGE SCALE GENOMIC DNA]</scope>
    <source>
        <strain evidence="7">JCM 18081</strain>
    </source>
</reference>
<dbReference type="PANTHER" id="PTHR30055">
    <property type="entry name" value="HTH-TYPE TRANSCRIPTIONAL REGULATOR RUTR"/>
    <property type="match status" value="1"/>
</dbReference>
<dbReference type="PANTHER" id="PTHR30055:SF234">
    <property type="entry name" value="HTH-TYPE TRANSCRIPTIONAL REGULATOR BETI"/>
    <property type="match status" value="1"/>
</dbReference>
<dbReference type="InterPro" id="IPR036271">
    <property type="entry name" value="Tet_transcr_reg_TetR-rel_C_sf"/>
</dbReference>
<protein>
    <recommendedName>
        <fullName evidence="5">HTH tetR-type domain-containing protein</fullName>
    </recommendedName>
</protein>
<dbReference type="InterPro" id="IPR001647">
    <property type="entry name" value="HTH_TetR"/>
</dbReference>
<sequence>MPEGTRSYRSKRREQAAAQTRQDILDAARHLFSTRGYARVTMTDVARSAGVAVKTLYGSVGTKTQILHALLTADLADSRAGETNDTLRLTRDLPSAVGHIAHVTRVDTERFARSIELLLSSAASDESAREVHDQVLTQYREALRGSARHLVALGAVAPHLTVEGVADRLWLCFGLSAWRTLVTECHWDYDAAERLLTRQALLLLRDPESA</sequence>
<comment type="caution">
    <text evidence="6">The sequence shown here is derived from an EMBL/GenBank/DDBJ whole genome shotgun (WGS) entry which is preliminary data.</text>
</comment>
<keyword evidence="7" id="KW-1185">Reference proteome</keyword>
<dbReference type="Gene3D" id="1.10.357.10">
    <property type="entry name" value="Tetracycline Repressor, domain 2"/>
    <property type="match status" value="1"/>
</dbReference>
<dbReference type="SUPFAM" id="SSF46689">
    <property type="entry name" value="Homeodomain-like"/>
    <property type="match status" value="1"/>
</dbReference>